<keyword evidence="10" id="KW-0169">Cobalamin biosynthesis</keyword>
<keyword evidence="11 18" id="KW-0808">Transferase</keyword>
<dbReference type="PANTHER" id="PTHR34848:SF1">
    <property type="entry name" value="BIFUNCTIONAL ADENOSYLCOBALAMIN BIOSYNTHESIS PROTEIN COBU"/>
    <property type="match status" value="1"/>
</dbReference>
<evidence type="ECO:0000256" key="4">
    <source>
        <dbReference type="ARBA" id="ARBA00003889"/>
    </source>
</evidence>
<dbReference type="AlphaFoldDB" id="A0A0D8HJF0"/>
<dbReference type="RefSeq" id="WP_052604757.1">
    <property type="nucleotide sequence ID" value="NZ_JXYS01000025.1"/>
</dbReference>
<evidence type="ECO:0000256" key="16">
    <source>
        <dbReference type="ARBA" id="ARBA00029570"/>
    </source>
</evidence>
<accession>A0A0D8HJF0</accession>
<evidence type="ECO:0000256" key="14">
    <source>
        <dbReference type="ARBA" id="ARBA00022840"/>
    </source>
</evidence>
<reference evidence="18 19" key="1">
    <citation type="submission" date="2015-01" db="EMBL/GenBank/DDBJ databases">
        <title>Draft genome of the acidophilic iron oxidizer Acidithrix ferrooxidans strain Py-F3.</title>
        <authorList>
            <person name="Poehlein A."/>
            <person name="Eisen S."/>
            <person name="Schloemann M."/>
            <person name="Johnson B.D."/>
            <person name="Daniel R."/>
            <person name="Muehling M."/>
        </authorList>
    </citation>
    <scope>NUCLEOTIDE SEQUENCE [LARGE SCALE GENOMIC DNA]</scope>
    <source>
        <strain evidence="18 19">Py-F3</strain>
    </source>
</reference>
<evidence type="ECO:0000256" key="10">
    <source>
        <dbReference type="ARBA" id="ARBA00022573"/>
    </source>
</evidence>
<comment type="catalytic activity">
    <reaction evidence="1">
        <text>adenosylcob(III)inamide + ATP = adenosylcob(III)inamide phosphate + ADP + H(+)</text>
        <dbReference type="Rhea" id="RHEA:15769"/>
        <dbReference type="ChEBI" id="CHEBI:2480"/>
        <dbReference type="ChEBI" id="CHEBI:15378"/>
        <dbReference type="ChEBI" id="CHEBI:30616"/>
        <dbReference type="ChEBI" id="CHEBI:58502"/>
        <dbReference type="ChEBI" id="CHEBI:456216"/>
        <dbReference type="EC" id="2.7.1.156"/>
    </reaction>
</comment>
<proteinExistence type="inferred from homology"/>
<gene>
    <name evidence="18" type="primary">cobP</name>
    <name evidence="18" type="ORF">AXFE_10010</name>
</gene>
<dbReference type="SUPFAM" id="SSF52540">
    <property type="entry name" value="P-loop containing nucleoside triphosphate hydrolases"/>
    <property type="match status" value="1"/>
</dbReference>
<dbReference type="GO" id="GO:0008820">
    <property type="term" value="F:cobinamide phosphate guanylyltransferase activity"/>
    <property type="evidence" value="ECO:0007669"/>
    <property type="project" value="UniProtKB-EC"/>
</dbReference>
<evidence type="ECO:0000256" key="12">
    <source>
        <dbReference type="ARBA" id="ARBA00022741"/>
    </source>
</evidence>
<keyword evidence="13" id="KW-0418">Kinase</keyword>
<evidence type="ECO:0000256" key="3">
    <source>
        <dbReference type="ARBA" id="ARBA00001522"/>
    </source>
</evidence>
<evidence type="ECO:0000256" key="17">
    <source>
        <dbReference type="ARBA" id="ARBA00030571"/>
    </source>
</evidence>
<dbReference type="STRING" id="1280514.AXFE_10010"/>
<keyword evidence="15" id="KW-0342">GTP-binding</keyword>
<keyword evidence="14" id="KW-0067">ATP-binding</keyword>
<comment type="catalytic activity">
    <reaction evidence="2">
        <text>adenosylcob(III)inamide phosphate + GTP + H(+) = adenosylcob(III)inamide-GDP + diphosphate</text>
        <dbReference type="Rhea" id="RHEA:22712"/>
        <dbReference type="ChEBI" id="CHEBI:15378"/>
        <dbReference type="ChEBI" id="CHEBI:33019"/>
        <dbReference type="ChEBI" id="CHEBI:37565"/>
        <dbReference type="ChEBI" id="CHEBI:58502"/>
        <dbReference type="ChEBI" id="CHEBI:60487"/>
        <dbReference type="EC" id="2.7.7.62"/>
    </reaction>
</comment>
<keyword evidence="19" id="KW-1185">Reference proteome</keyword>
<comment type="similarity">
    <text evidence="7">Belongs to the CobU/CobP family.</text>
</comment>
<evidence type="ECO:0000313" key="18">
    <source>
        <dbReference type="EMBL" id="KJF18100.1"/>
    </source>
</evidence>
<dbReference type="EC" id="2.7.1.156" evidence="8"/>
<evidence type="ECO:0000256" key="6">
    <source>
        <dbReference type="ARBA" id="ARBA00005159"/>
    </source>
</evidence>
<evidence type="ECO:0000256" key="13">
    <source>
        <dbReference type="ARBA" id="ARBA00022777"/>
    </source>
</evidence>
<dbReference type="GO" id="GO:0005524">
    <property type="term" value="F:ATP binding"/>
    <property type="evidence" value="ECO:0007669"/>
    <property type="project" value="UniProtKB-KW"/>
</dbReference>
<dbReference type="InterPro" id="IPR027417">
    <property type="entry name" value="P-loop_NTPase"/>
</dbReference>
<dbReference type="EC" id="2.7.7.62" evidence="9"/>
<comment type="pathway">
    <text evidence="5">Cofactor biosynthesis; adenosylcobalamin biosynthesis; adenosylcobalamin from cob(II)yrinate a,c-diamide: step 6/7.</text>
</comment>
<evidence type="ECO:0000256" key="8">
    <source>
        <dbReference type="ARBA" id="ARBA00012016"/>
    </source>
</evidence>
<name>A0A0D8HJF0_9ACTN</name>
<dbReference type="EMBL" id="JXYS01000025">
    <property type="protein sequence ID" value="KJF18100.1"/>
    <property type="molecule type" value="Genomic_DNA"/>
</dbReference>
<evidence type="ECO:0000256" key="2">
    <source>
        <dbReference type="ARBA" id="ARBA00000711"/>
    </source>
</evidence>
<dbReference type="GO" id="GO:0043752">
    <property type="term" value="F:adenosylcobinamide kinase activity"/>
    <property type="evidence" value="ECO:0007669"/>
    <property type="project" value="UniProtKB-EC"/>
</dbReference>
<evidence type="ECO:0000256" key="9">
    <source>
        <dbReference type="ARBA" id="ARBA00012523"/>
    </source>
</evidence>
<evidence type="ECO:0000256" key="1">
    <source>
        <dbReference type="ARBA" id="ARBA00000312"/>
    </source>
</evidence>
<protein>
    <recommendedName>
        <fullName evidence="16">Adenosylcobinamide kinase</fullName>
        <ecNumber evidence="8">2.7.1.156</ecNumber>
        <ecNumber evidence="9">2.7.7.62</ecNumber>
    </recommendedName>
    <alternativeName>
        <fullName evidence="17">Adenosylcobinamide-phosphate guanylyltransferase</fullName>
    </alternativeName>
</protein>
<dbReference type="Proteomes" id="UP000032360">
    <property type="component" value="Unassembled WGS sequence"/>
</dbReference>
<dbReference type="UniPathway" id="UPA00148">
    <property type="reaction ID" value="UER00236"/>
</dbReference>
<sequence>MKVDKELVVFFGGTRSGKSDIAQKWMERYGQRCTYVATLGQSNDINDRIARHQSRRAYWMSTIELESGDQLVDLIVNATTPLLIDSIGTWLVRYQDFCAPIERLCSALGNRHVPIVVVGEVVGAGVHPESTTTFDFVDKVGLLSGEISNIADQAFLVVANRLMSLELPWWS</sequence>
<dbReference type="Pfam" id="PF02283">
    <property type="entry name" value="CobU"/>
    <property type="match status" value="1"/>
</dbReference>
<evidence type="ECO:0000256" key="7">
    <source>
        <dbReference type="ARBA" id="ARBA00007490"/>
    </source>
</evidence>
<evidence type="ECO:0000256" key="11">
    <source>
        <dbReference type="ARBA" id="ARBA00022679"/>
    </source>
</evidence>
<evidence type="ECO:0000313" key="19">
    <source>
        <dbReference type="Proteomes" id="UP000032360"/>
    </source>
</evidence>
<comment type="catalytic activity">
    <reaction evidence="3">
        <text>adenosylcob(III)inamide + GTP = adenosylcob(III)inamide phosphate + GDP + H(+)</text>
        <dbReference type="Rhea" id="RHEA:15765"/>
        <dbReference type="ChEBI" id="CHEBI:2480"/>
        <dbReference type="ChEBI" id="CHEBI:15378"/>
        <dbReference type="ChEBI" id="CHEBI:37565"/>
        <dbReference type="ChEBI" id="CHEBI:58189"/>
        <dbReference type="ChEBI" id="CHEBI:58502"/>
        <dbReference type="EC" id="2.7.1.156"/>
    </reaction>
</comment>
<keyword evidence="12" id="KW-0547">Nucleotide-binding</keyword>
<dbReference type="InterPro" id="IPR003203">
    <property type="entry name" value="CobU/CobP"/>
</dbReference>
<evidence type="ECO:0000256" key="5">
    <source>
        <dbReference type="ARBA" id="ARBA00004692"/>
    </source>
</evidence>
<dbReference type="GO" id="GO:0009236">
    <property type="term" value="P:cobalamin biosynthetic process"/>
    <property type="evidence" value="ECO:0007669"/>
    <property type="project" value="UniProtKB-UniPathway"/>
</dbReference>
<dbReference type="Gene3D" id="3.40.50.300">
    <property type="entry name" value="P-loop containing nucleotide triphosphate hydrolases"/>
    <property type="match status" value="1"/>
</dbReference>
<comment type="caution">
    <text evidence="18">The sequence shown here is derived from an EMBL/GenBank/DDBJ whole genome shotgun (WGS) entry which is preliminary data.</text>
</comment>
<evidence type="ECO:0000256" key="15">
    <source>
        <dbReference type="ARBA" id="ARBA00023134"/>
    </source>
</evidence>
<dbReference type="GO" id="GO:0005525">
    <property type="term" value="F:GTP binding"/>
    <property type="evidence" value="ECO:0007669"/>
    <property type="project" value="UniProtKB-KW"/>
</dbReference>
<comment type="function">
    <text evidence="4">Catalyzes ATP-dependent phosphorylation of adenosylcobinamide and addition of GMP to adenosylcobinamide phosphate.</text>
</comment>
<dbReference type="OrthoDB" id="9788370at2"/>
<comment type="pathway">
    <text evidence="6">Cofactor biosynthesis; adenosylcobalamin biosynthesis; adenosylcobalamin from cob(II)yrinate a,c-diamide: step 5/7.</text>
</comment>
<organism evidence="18 19">
    <name type="scientific">Acidithrix ferrooxidans</name>
    <dbReference type="NCBI Taxonomy" id="1280514"/>
    <lineage>
        <taxon>Bacteria</taxon>
        <taxon>Bacillati</taxon>
        <taxon>Actinomycetota</taxon>
        <taxon>Acidimicrobiia</taxon>
        <taxon>Acidimicrobiales</taxon>
        <taxon>Acidimicrobiaceae</taxon>
        <taxon>Acidithrix</taxon>
    </lineage>
</organism>
<keyword evidence="18" id="KW-0548">Nucleotidyltransferase</keyword>
<dbReference type="PANTHER" id="PTHR34848">
    <property type="match status" value="1"/>
</dbReference>